<dbReference type="Proteomes" id="UP001589628">
    <property type="component" value="Unassembled WGS sequence"/>
</dbReference>
<dbReference type="SUPFAM" id="SSF81296">
    <property type="entry name" value="E set domains"/>
    <property type="match status" value="1"/>
</dbReference>
<dbReference type="InterPro" id="IPR032711">
    <property type="entry name" value="SoxY"/>
</dbReference>
<dbReference type="InterPro" id="IPR014756">
    <property type="entry name" value="Ig_E-set"/>
</dbReference>
<feature type="domain" description="Sulphur oxidation protein SoxZ" evidence="1">
    <location>
        <begin position="182"/>
        <end position="253"/>
    </location>
</feature>
<dbReference type="Gene3D" id="2.60.40.10">
    <property type="entry name" value="Immunoglobulins"/>
    <property type="match status" value="1"/>
</dbReference>
<evidence type="ECO:0000259" key="2">
    <source>
        <dbReference type="Pfam" id="PF13501"/>
    </source>
</evidence>
<gene>
    <name evidence="3" type="ORF">ACFFLH_13000</name>
</gene>
<sequence>MAHSPSRMLRRALSWLTLSLYCPWLLASPPDPLNSVMWDFTRKAFLGAEAPYEFSEAIQLSTAPFAENATQVPISIDASQFAKKIIKMQVWAELNPLQHILTYEPLLPMPLQLSVRIKVQQSTPVRAAILADDGRWYVGSTRIDAHGGGCTAPRPAAASQLWQTQLGQIQARLFPLAEGPRLKLRVIHPMDTGLVNNIPEFYLQSLEISDQQGPLARLQLNASISPDPVFTLSLPNRTRAVQLALRDNNGNEFHYPPQGGN</sequence>
<reference evidence="3 4" key="1">
    <citation type="submission" date="2024-09" db="EMBL/GenBank/DDBJ databases">
        <authorList>
            <person name="Sun Q."/>
            <person name="Mori K."/>
        </authorList>
    </citation>
    <scope>NUCLEOTIDE SEQUENCE [LARGE SCALE GENOMIC DNA]</scope>
    <source>
        <strain evidence="3 4">ATCC 51285</strain>
    </source>
</reference>
<evidence type="ECO:0000313" key="4">
    <source>
        <dbReference type="Proteomes" id="UP001589628"/>
    </source>
</evidence>
<dbReference type="Gene3D" id="2.60.40.2470">
    <property type="entry name" value="SoxY domain"/>
    <property type="match status" value="1"/>
</dbReference>
<evidence type="ECO:0000313" key="3">
    <source>
        <dbReference type="EMBL" id="MFB9887331.1"/>
    </source>
</evidence>
<dbReference type="RefSeq" id="WP_051527883.1">
    <property type="nucleotide sequence ID" value="NZ_JBHLZN010000004.1"/>
</dbReference>
<keyword evidence="4" id="KW-1185">Reference proteome</keyword>
<name>A0ABV5ZDG7_9GAMM</name>
<dbReference type="EMBL" id="JBHLZN010000004">
    <property type="protein sequence ID" value="MFB9887331.1"/>
    <property type="molecule type" value="Genomic_DNA"/>
</dbReference>
<dbReference type="Pfam" id="PF08770">
    <property type="entry name" value="SoxZ"/>
    <property type="match status" value="1"/>
</dbReference>
<dbReference type="InterPro" id="IPR038162">
    <property type="entry name" value="SoxY_sf"/>
</dbReference>
<dbReference type="NCBIfam" id="TIGR04557">
    <property type="entry name" value="fuse_rel_SoxYZ"/>
    <property type="match status" value="1"/>
</dbReference>
<comment type="caution">
    <text evidence="3">The sequence shown here is derived from an EMBL/GenBank/DDBJ whole genome shotgun (WGS) entry which is preliminary data.</text>
</comment>
<dbReference type="InterPro" id="IPR030831">
    <property type="entry name" value="Fuse-rel_SoxYZ"/>
</dbReference>
<evidence type="ECO:0000259" key="1">
    <source>
        <dbReference type="Pfam" id="PF08770"/>
    </source>
</evidence>
<accession>A0ABV5ZDG7</accession>
<proteinExistence type="predicted"/>
<dbReference type="InterPro" id="IPR013783">
    <property type="entry name" value="Ig-like_fold"/>
</dbReference>
<organism evidence="3 4">
    <name type="scientific">Balneatrix alpica</name>
    <dbReference type="NCBI Taxonomy" id="75684"/>
    <lineage>
        <taxon>Bacteria</taxon>
        <taxon>Pseudomonadati</taxon>
        <taxon>Pseudomonadota</taxon>
        <taxon>Gammaproteobacteria</taxon>
        <taxon>Oceanospirillales</taxon>
        <taxon>Balneatrichaceae</taxon>
        <taxon>Balneatrix</taxon>
    </lineage>
</organism>
<feature type="domain" description="Ig-like SoxY" evidence="2">
    <location>
        <begin position="43"/>
        <end position="150"/>
    </location>
</feature>
<dbReference type="Pfam" id="PF13501">
    <property type="entry name" value="SoxY"/>
    <property type="match status" value="1"/>
</dbReference>
<protein>
    <submittedName>
        <fullName evidence="3">Quinoprotein dehydrogenase-associated SoxYZ-like carrier</fullName>
    </submittedName>
</protein>
<dbReference type="InterPro" id="IPR014880">
    <property type="entry name" value="SoxZ_dom"/>
</dbReference>